<dbReference type="PANTHER" id="PTHR43465:SF1">
    <property type="entry name" value="NON-REDUCING END BETA-L-ARABINOFURANOSIDASE"/>
    <property type="match status" value="1"/>
</dbReference>
<comment type="caution">
    <text evidence="2">The sequence shown here is derived from an EMBL/GenBank/DDBJ whole genome shotgun (WGS) entry which is preliminary data.</text>
</comment>
<sequence>MTSLHAHNKAIVANSESPFVKLHAINFGDCQWTKGFWAEKTQKAVDVMIPYMGDVLCGDIGHALNNFKIAAGLKTGEHKGMYWHDGDFYKFMEAKIYAYGLSKDAALLTELDEYIDILSKAQEPDGYLQTQIQLDPDADRYENRKYHEMYNTGHLFISACAHFRITGQRNFLDIAIKHAELLYTIFFQTQNITADLVLTKLKSWDWSSYTVLWVTKST</sequence>
<reference evidence="2 3" key="1">
    <citation type="submission" date="2023-01" db="EMBL/GenBank/DDBJ databases">
        <title>Psychrosphaera sp. nov., isolated from marine algae.</title>
        <authorList>
            <person name="Bayburt H."/>
            <person name="Choi B.J."/>
            <person name="Kim J.M."/>
            <person name="Choi D.G."/>
            <person name="Jeon C.O."/>
        </authorList>
    </citation>
    <scope>NUCLEOTIDE SEQUENCE [LARGE SCALE GENOMIC DNA]</scope>
    <source>
        <strain evidence="2 3">G1-22</strain>
    </source>
</reference>
<dbReference type="InterPro" id="IPR008928">
    <property type="entry name" value="6-hairpin_glycosidase_sf"/>
</dbReference>
<keyword evidence="2" id="KW-0378">Hydrolase</keyword>
<dbReference type="InterPro" id="IPR049174">
    <property type="entry name" value="Beta-AFase-like"/>
</dbReference>
<dbReference type="GO" id="GO:0016787">
    <property type="term" value="F:hydrolase activity"/>
    <property type="evidence" value="ECO:0007669"/>
    <property type="project" value="UniProtKB-KW"/>
</dbReference>
<dbReference type="SUPFAM" id="SSF48208">
    <property type="entry name" value="Six-hairpin glycosidases"/>
    <property type="match status" value="1"/>
</dbReference>
<feature type="domain" description="Non-reducing end beta-L-arabinofuranosidase-like GH127 catalytic" evidence="1">
    <location>
        <begin position="31"/>
        <end position="186"/>
    </location>
</feature>
<proteinExistence type="predicted"/>
<evidence type="ECO:0000259" key="1">
    <source>
        <dbReference type="Pfam" id="PF07944"/>
    </source>
</evidence>
<accession>A0ABT5FJ41</accession>
<dbReference type="InterPro" id="IPR012878">
    <property type="entry name" value="Beta-AFase-like_GH127_cat"/>
</dbReference>
<dbReference type="Proteomes" id="UP001528411">
    <property type="component" value="Unassembled WGS sequence"/>
</dbReference>
<dbReference type="EMBL" id="JAQOMS010000002">
    <property type="protein sequence ID" value="MDC2891223.1"/>
    <property type="molecule type" value="Genomic_DNA"/>
</dbReference>
<organism evidence="2 3">
    <name type="scientific">Psychrosphaera algicola</name>
    <dbReference type="NCBI Taxonomy" id="3023714"/>
    <lineage>
        <taxon>Bacteria</taxon>
        <taxon>Pseudomonadati</taxon>
        <taxon>Pseudomonadota</taxon>
        <taxon>Gammaproteobacteria</taxon>
        <taxon>Alteromonadales</taxon>
        <taxon>Pseudoalteromonadaceae</taxon>
        <taxon>Psychrosphaera</taxon>
    </lineage>
</organism>
<dbReference type="RefSeq" id="WP_272182249.1">
    <property type="nucleotide sequence ID" value="NZ_JAQOMS010000002.1"/>
</dbReference>
<dbReference type="PANTHER" id="PTHR43465">
    <property type="entry name" value="DUF1680 DOMAIN PROTEIN (AFU_ORTHOLOGUE AFUA_1G08910)"/>
    <property type="match status" value="1"/>
</dbReference>
<name>A0ABT5FJ41_9GAMM</name>
<dbReference type="Pfam" id="PF07944">
    <property type="entry name" value="Beta-AFase-like_GH127_cat"/>
    <property type="match status" value="1"/>
</dbReference>
<evidence type="ECO:0000313" key="3">
    <source>
        <dbReference type="Proteomes" id="UP001528411"/>
    </source>
</evidence>
<protein>
    <submittedName>
        <fullName evidence="2">Glycoside hydrolase family 127 protein</fullName>
    </submittedName>
</protein>
<gene>
    <name evidence="2" type="ORF">PN838_23860</name>
</gene>
<evidence type="ECO:0000313" key="2">
    <source>
        <dbReference type="EMBL" id="MDC2891223.1"/>
    </source>
</evidence>
<keyword evidence="3" id="KW-1185">Reference proteome</keyword>